<comment type="caution">
    <text evidence="10">The sequence shown here is derived from an EMBL/GenBank/DDBJ whole genome shotgun (WGS) entry which is preliminary data.</text>
</comment>
<dbReference type="GO" id="GO:0009360">
    <property type="term" value="C:DNA polymerase III complex"/>
    <property type="evidence" value="ECO:0007669"/>
    <property type="project" value="InterPro"/>
</dbReference>
<sequence>MGVDFIDYNALLPKESKIEVTIDISEVVSICNKILKFGLDSKLIRMNFKKNKSEISFKTYDVEFKKSFKSNLQGEEIEMAFNPKYIVDALKNYKGQAILKIVDEISPMLITDGDKKKDLVLPIRLMR</sequence>
<keyword evidence="4 10" id="KW-0808">Transferase</keyword>
<dbReference type="Gene3D" id="3.70.10.10">
    <property type="match status" value="1"/>
</dbReference>
<accession>A0AA86JCA9</accession>
<name>A0AA86JCA9_9CLOT</name>
<dbReference type="EMBL" id="CAKJVE010000001">
    <property type="protein sequence ID" value="CAG9701515.1"/>
    <property type="molecule type" value="Genomic_DNA"/>
</dbReference>
<dbReference type="AlphaFoldDB" id="A0AA86JCA9"/>
<dbReference type="EC" id="2.7.7.7" evidence="10 11"/>
<dbReference type="InterPro" id="IPR022635">
    <property type="entry name" value="DNA_polIII_beta_C"/>
</dbReference>
<keyword evidence="5 10" id="KW-0548">Nucleotidyltransferase</keyword>
<dbReference type="PANTHER" id="PTHR30478:SF0">
    <property type="entry name" value="BETA SLIDING CLAMP"/>
    <property type="match status" value="1"/>
</dbReference>
<keyword evidence="8" id="KW-0238">DNA-binding</keyword>
<keyword evidence="7 10" id="KW-0239">DNA-directed DNA polymerase</keyword>
<evidence type="ECO:0000256" key="8">
    <source>
        <dbReference type="ARBA" id="ARBA00023125"/>
    </source>
</evidence>
<keyword evidence="6" id="KW-0235">DNA replication</keyword>
<dbReference type="GO" id="GO:0006271">
    <property type="term" value="P:DNA strand elongation involved in DNA replication"/>
    <property type="evidence" value="ECO:0007669"/>
    <property type="project" value="TreeGrafter"/>
</dbReference>
<reference evidence="10" key="1">
    <citation type="submission" date="2021-10" db="EMBL/GenBank/DDBJ databases">
        <authorList>
            <person name="Mesa V."/>
        </authorList>
    </citation>
    <scope>NUCLEOTIDE SEQUENCE</scope>
    <source>
        <strain evidence="10">CC3_PB</strain>
    </source>
</reference>
<evidence type="ECO:0000256" key="1">
    <source>
        <dbReference type="ARBA" id="ARBA00004496"/>
    </source>
</evidence>
<evidence type="ECO:0000256" key="4">
    <source>
        <dbReference type="ARBA" id="ARBA00022679"/>
    </source>
</evidence>
<dbReference type="Proteomes" id="UP001189143">
    <property type="component" value="Unassembled WGS sequence"/>
</dbReference>
<dbReference type="GO" id="GO:0008408">
    <property type="term" value="F:3'-5' exonuclease activity"/>
    <property type="evidence" value="ECO:0007669"/>
    <property type="project" value="InterPro"/>
</dbReference>
<dbReference type="GO" id="GO:0005737">
    <property type="term" value="C:cytoplasm"/>
    <property type="evidence" value="ECO:0007669"/>
    <property type="project" value="UniProtKB-SubCell"/>
</dbReference>
<dbReference type="EMBL" id="CAMTCP010000004">
    <property type="protein sequence ID" value="CAI3538279.1"/>
    <property type="molecule type" value="Genomic_DNA"/>
</dbReference>
<dbReference type="GO" id="GO:0003887">
    <property type="term" value="F:DNA-directed DNA polymerase activity"/>
    <property type="evidence" value="ECO:0007669"/>
    <property type="project" value="UniProtKB-KW"/>
</dbReference>
<organism evidence="10 12">
    <name type="scientific">Clostridium neonatale</name>
    <dbReference type="NCBI Taxonomy" id="137838"/>
    <lineage>
        <taxon>Bacteria</taxon>
        <taxon>Bacillati</taxon>
        <taxon>Bacillota</taxon>
        <taxon>Clostridia</taxon>
        <taxon>Eubacteriales</taxon>
        <taxon>Clostridiaceae</taxon>
        <taxon>Clostridium</taxon>
    </lineage>
</organism>
<reference evidence="11" key="2">
    <citation type="submission" date="2022-10" db="EMBL/GenBank/DDBJ databases">
        <authorList>
            <person name="Aires J."/>
            <person name="Mesa V."/>
        </authorList>
    </citation>
    <scope>NUCLEOTIDE SEQUENCE</scope>
    <source>
        <strain evidence="11">Clostridium neonatale JD116</strain>
    </source>
</reference>
<dbReference type="PANTHER" id="PTHR30478">
    <property type="entry name" value="DNA POLYMERASE III SUBUNIT BETA"/>
    <property type="match status" value="1"/>
</dbReference>
<gene>
    <name evidence="11" type="ORF">CNEO2_1030005</name>
    <name evidence="10" type="ORF">CNEO_10049</name>
</gene>
<evidence type="ECO:0000256" key="7">
    <source>
        <dbReference type="ARBA" id="ARBA00022932"/>
    </source>
</evidence>
<proteinExistence type="inferred from homology"/>
<comment type="subcellular location">
    <subcellularLocation>
        <location evidence="1">Cytoplasm</location>
    </subcellularLocation>
</comment>
<feature type="domain" description="DNA polymerase III beta sliding clamp C-terminal" evidence="9">
    <location>
        <begin position="11"/>
        <end position="114"/>
    </location>
</feature>
<evidence type="ECO:0000313" key="10">
    <source>
        <dbReference type="EMBL" id="CAG9701515.1"/>
    </source>
</evidence>
<dbReference type="InterPro" id="IPR046938">
    <property type="entry name" value="DNA_clamp_sf"/>
</dbReference>
<dbReference type="Pfam" id="PF02768">
    <property type="entry name" value="DNA_pol3_beta_3"/>
    <property type="match status" value="1"/>
</dbReference>
<comment type="similarity">
    <text evidence="2">Belongs to the beta sliding clamp family.</text>
</comment>
<keyword evidence="3" id="KW-0963">Cytoplasm</keyword>
<dbReference type="RefSeq" id="WP_210887384.1">
    <property type="nucleotide sequence ID" value="NZ_CAKJVE010000001.1"/>
</dbReference>
<evidence type="ECO:0000259" key="9">
    <source>
        <dbReference type="Pfam" id="PF02768"/>
    </source>
</evidence>
<dbReference type="SUPFAM" id="SSF55979">
    <property type="entry name" value="DNA clamp"/>
    <property type="match status" value="1"/>
</dbReference>
<dbReference type="InterPro" id="IPR001001">
    <property type="entry name" value="DNA_polIII_beta"/>
</dbReference>
<evidence type="ECO:0000313" key="12">
    <source>
        <dbReference type="Proteomes" id="UP000789738"/>
    </source>
</evidence>
<protein>
    <submittedName>
        <fullName evidence="11">DNA polymerase III subunit beta</fullName>
        <ecNumber evidence="10 11">2.7.7.7</ecNumber>
    </submittedName>
    <submittedName>
        <fullName evidence="10">DNA-directed DNA polymerase</fullName>
    </submittedName>
</protein>
<evidence type="ECO:0000256" key="6">
    <source>
        <dbReference type="ARBA" id="ARBA00022705"/>
    </source>
</evidence>
<dbReference type="GO" id="GO:0003677">
    <property type="term" value="F:DNA binding"/>
    <property type="evidence" value="ECO:0007669"/>
    <property type="project" value="UniProtKB-KW"/>
</dbReference>
<evidence type="ECO:0000256" key="5">
    <source>
        <dbReference type="ARBA" id="ARBA00022695"/>
    </source>
</evidence>
<evidence type="ECO:0000313" key="11">
    <source>
        <dbReference type="EMBL" id="CAI3538279.1"/>
    </source>
</evidence>
<dbReference type="Proteomes" id="UP000789738">
    <property type="component" value="Unassembled WGS sequence"/>
</dbReference>
<evidence type="ECO:0000256" key="3">
    <source>
        <dbReference type="ARBA" id="ARBA00022490"/>
    </source>
</evidence>
<evidence type="ECO:0000256" key="2">
    <source>
        <dbReference type="ARBA" id="ARBA00010752"/>
    </source>
</evidence>